<keyword evidence="2" id="KW-1185">Reference proteome</keyword>
<name>D7DXM5_NOSA0</name>
<evidence type="ECO:0000313" key="1">
    <source>
        <dbReference type="EMBL" id="ADI65851.1"/>
    </source>
</evidence>
<dbReference type="HOGENOM" id="CLU_3357330_0_0_3"/>
<protein>
    <submittedName>
        <fullName evidence="1">Uncharacterized protein</fullName>
    </submittedName>
</protein>
<sequence>MDFVVLDREGNLILSELAIIDSRPHAKLFLGYDREF</sequence>
<dbReference type="AlphaFoldDB" id="D7DXM5"/>
<proteinExistence type="predicted"/>
<reference evidence="1 2" key="1">
    <citation type="journal article" date="2010" name="PLoS ONE">
        <title>Genome erosion in a nitrogen-fixing vertically transmitted endosymbiotic multicellular cyanobacterium.</title>
        <authorList>
            <person name="Ran L."/>
            <person name="Larsson J."/>
            <person name="Vigil-Stenman T."/>
            <person name="Nylander J.A."/>
            <person name="Ininbergs K."/>
            <person name="Zheng W.W."/>
            <person name="Lapidus A."/>
            <person name="Lowry S."/>
            <person name="Haselkorn R."/>
            <person name="Bergman B."/>
        </authorList>
    </citation>
    <scope>NUCLEOTIDE SEQUENCE [LARGE SCALE GENOMIC DNA]</scope>
    <source>
        <strain evidence="1 2">0708</strain>
    </source>
</reference>
<accession>D7DXM5</accession>
<dbReference type="EMBL" id="CP002059">
    <property type="protein sequence ID" value="ADI65851.1"/>
    <property type="molecule type" value="Genomic_DNA"/>
</dbReference>
<gene>
    <name evidence="1" type="ordered locus">Aazo_4613</name>
</gene>
<evidence type="ECO:0000313" key="2">
    <source>
        <dbReference type="Proteomes" id="UP000001511"/>
    </source>
</evidence>
<dbReference type="KEGG" id="naz:Aazo_4613"/>
<organism evidence="1 2">
    <name type="scientific">Nostoc azollae (strain 0708)</name>
    <name type="common">Anabaena azollae (strain 0708)</name>
    <dbReference type="NCBI Taxonomy" id="551115"/>
    <lineage>
        <taxon>Bacteria</taxon>
        <taxon>Bacillati</taxon>
        <taxon>Cyanobacteriota</taxon>
        <taxon>Cyanophyceae</taxon>
        <taxon>Nostocales</taxon>
        <taxon>Nostocaceae</taxon>
        <taxon>Trichormus</taxon>
    </lineage>
</organism>
<dbReference type="Proteomes" id="UP000001511">
    <property type="component" value="Chromosome"/>
</dbReference>